<evidence type="ECO:0000313" key="2">
    <source>
        <dbReference type="EMBL" id="PRP75841.1"/>
    </source>
</evidence>
<feature type="transmembrane region" description="Helical" evidence="1">
    <location>
        <begin position="6"/>
        <end position="27"/>
    </location>
</feature>
<dbReference type="Proteomes" id="UP000241769">
    <property type="component" value="Unassembled WGS sequence"/>
</dbReference>
<proteinExistence type="predicted"/>
<sequence length="75" mass="8886">MPIYSHYVSVIAAISILGGIYCQEVWYQRNYIRIWNKRLAAYKAGNQPKITNAEEKRVSQMMEDIINKDYESRKK</sequence>
<name>A0A2P6MVV0_9EUKA</name>
<organism evidence="2 3">
    <name type="scientific">Planoprotostelium fungivorum</name>
    <dbReference type="NCBI Taxonomy" id="1890364"/>
    <lineage>
        <taxon>Eukaryota</taxon>
        <taxon>Amoebozoa</taxon>
        <taxon>Evosea</taxon>
        <taxon>Variosea</taxon>
        <taxon>Cavosteliida</taxon>
        <taxon>Cavosteliaceae</taxon>
        <taxon>Planoprotostelium</taxon>
    </lineage>
</organism>
<keyword evidence="1" id="KW-0472">Membrane</keyword>
<evidence type="ECO:0000256" key="1">
    <source>
        <dbReference type="SAM" id="Phobius"/>
    </source>
</evidence>
<dbReference type="AlphaFoldDB" id="A0A2P6MVV0"/>
<protein>
    <submittedName>
        <fullName evidence="2">Uncharacterized protein</fullName>
    </submittedName>
</protein>
<keyword evidence="1" id="KW-1133">Transmembrane helix</keyword>
<comment type="caution">
    <text evidence="2">The sequence shown here is derived from an EMBL/GenBank/DDBJ whole genome shotgun (WGS) entry which is preliminary data.</text>
</comment>
<keyword evidence="1" id="KW-0812">Transmembrane</keyword>
<keyword evidence="3" id="KW-1185">Reference proteome</keyword>
<accession>A0A2P6MVV0</accession>
<gene>
    <name evidence="2" type="ORF">PROFUN_14377</name>
</gene>
<reference evidence="2 3" key="1">
    <citation type="journal article" date="2018" name="Genome Biol. Evol.">
        <title>Multiple Roots of Fruiting Body Formation in Amoebozoa.</title>
        <authorList>
            <person name="Hillmann F."/>
            <person name="Forbes G."/>
            <person name="Novohradska S."/>
            <person name="Ferling I."/>
            <person name="Riege K."/>
            <person name="Groth M."/>
            <person name="Westermann M."/>
            <person name="Marz M."/>
            <person name="Spaller T."/>
            <person name="Winckler T."/>
            <person name="Schaap P."/>
            <person name="Glockner G."/>
        </authorList>
    </citation>
    <scope>NUCLEOTIDE SEQUENCE [LARGE SCALE GENOMIC DNA]</scope>
    <source>
        <strain evidence="2 3">Jena</strain>
    </source>
</reference>
<dbReference type="InParanoid" id="A0A2P6MVV0"/>
<dbReference type="EMBL" id="MDYQ01000360">
    <property type="protein sequence ID" value="PRP75841.1"/>
    <property type="molecule type" value="Genomic_DNA"/>
</dbReference>
<evidence type="ECO:0000313" key="3">
    <source>
        <dbReference type="Proteomes" id="UP000241769"/>
    </source>
</evidence>